<dbReference type="PROSITE" id="PS51371">
    <property type="entry name" value="CBS"/>
    <property type="match status" value="1"/>
</dbReference>
<proteinExistence type="predicted"/>
<protein>
    <submittedName>
        <fullName evidence="3">CBS domain protein</fullName>
    </submittedName>
</protein>
<dbReference type="AlphaFoldDB" id="A0A543IU20"/>
<dbReference type="SUPFAM" id="SSF54631">
    <property type="entry name" value="CBS-domain pair"/>
    <property type="match status" value="1"/>
</dbReference>
<reference evidence="3 4" key="1">
    <citation type="submission" date="2019-06" db="EMBL/GenBank/DDBJ databases">
        <title>Sequencing the genomes of 1000 actinobacteria strains.</title>
        <authorList>
            <person name="Klenk H.-P."/>
        </authorList>
    </citation>
    <scope>NUCLEOTIDE SEQUENCE [LARGE SCALE GENOMIC DNA]</scope>
    <source>
        <strain evidence="3 4">DSM 43186</strain>
    </source>
</reference>
<accession>A0A543IU20</accession>
<dbReference type="Gene3D" id="3.10.580.10">
    <property type="entry name" value="CBS-domain"/>
    <property type="match status" value="1"/>
</dbReference>
<organism evidence="3 4">
    <name type="scientific">Thermopolyspora flexuosa</name>
    <dbReference type="NCBI Taxonomy" id="103836"/>
    <lineage>
        <taxon>Bacteria</taxon>
        <taxon>Bacillati</taxon>
        <taxon>Actinomycetota</taxon>
        <taxon>Actinomycetes</taxon>
        <taxon>Streptosporangiales</taxon>
        <taxon>Streptosporangiaceae</taxon>
        <taxon>Thermopolyspora</taxon>
    </lineage>
</organism>
<dbReference type="EMBL" id="VFPQ01000001">
    <property type="protein sequence ID" value="TQM74065.1"/>
    <property type="molecule type" value="Genomic_DNA"/>
</dbReference>
<feature type="domain" description="CBS" evidence="2">
    <location>
        <begin position="108"/>
        <end position="168"/>
    </location>
</feature>
<gene>
    <name evidence="3" type="ORF">FHX40_0727</name>
</gene>
<evidence type="ECO:0000313" key="3">
    <source>
        <dbReference type="EMBL" id="TQM74065.1"/>
    </source>
</evidence>
<dbReference type="InterPro" id="IPR000644">
    <property type="entry name" value="CBS_dom"/>
</dbReference>
<evidence type="ECO:0000259" key="2">
    <source>
        <dbReference type="PROSITE" id="PS51371"/>
    </source>
</evidence>
<dbReference type="Proteomes" id="UP000319213">
    <property type="component" value="Unassembled WGS sequence"/>
</dbReference>
<keyword evidence="4" id="KW-1185">Reference proteome</keyword>
<name>A0A543IU20_9ACTN</name>
<comment type="caution">
    <text evidence="3">The sequence shown here is derived from an EMBL/GenBank/DDBJ whole genome shotgun (WGS) entry which is preliminary data.</text>
</comment>
<evidence type="ECO:0000313" key="4">
    <source>
        <dbReference type="Proteomes" id="UP000319213"/>
    </source>
</evidence>
<dbReference type="Pfam" id="PF00571">
    <property type="entry name" value="CBS"/>
    <property type="match status" value="1"/>
</dbReference>
<dbReference type="InterPro" id="IPR046342">
    <property type="entry name" value="CBS_dom_sf"/>
</dbReference>
<evidence type="ECO:0000256" key="1">
    <source>
        <dbReference type="PROSITE-ProRule" id="PRU00703"/>
    </source>
</evidence>
<keyword evidence="1" id="KW-0129">CBS domain</keyword>
<sequence length="168" mass="18255">MTVSETTRLPRHRKGFMQASDIAVSLPTVTARDPVVKAIRVMALGRLPGLILVDDEGRPRKVLPGTQVLRMGIPGAYQEDPQLARAVDEAHADRFWHELGDLTLEDCMPRQVERPVTVPADATLLEVAALMARSQRPLVGVVDAGDSLIGVITLERLLTHLVLSGLGD</sequence>
<dbReference type="SMART" id="SM00116">
    <property type="entry name" value="CBS"/>
    <property type="match status" value="2"/>
</dbReference>
<dbReference type="CDD" id="cd17788">
    <property type="entry name" value="CBS_pair_bac"/>
    <property type="match status" value="1"/>
</dbReference>